<dbReference type="Pfam" id="PF09361">
    <property type="entry name" value="Phasin_2"/>
    <property type="match status" value="1"/>
</dbReference>
<name>A0ABT2CWG7_9BURK</name>
<evidence type="ECO:0000259" key="2">
    <source>
        <dbReference type="Pfam" id="PF09361"/>
    </source>
</evidence>
<protein>
    <submittedName>
        <fullName evidence="3">Phasin family protein</fullName>
    </submittedName>
</protein>
<sequence length="219" mass="23174">MISLPEQFSAARKAQVDSQIEFMRALTARAVATAEQVLALNINASRESVTRTANTVRQLCAITDPRDLFTLGAQTQEQLSSLYNYGRELFNIAADARLDLGRRIAAHAAPQPQAKPAQAVAPAAEPAAAQASAPAAEAAPETVAPVVEEEQPEVAQTQPAPPRAKAKPIARAVGKVVYAPAELPHPSAAPIIEEVGTTSEGVIEVKPRQPRAAKAQRKK</sequence>
<dbReference type="InterPro" id="IPR018968">
    <property type="entry name" value="Phasin"/>
</dbReference>
<reference evidence="3 4" key="1">
    <citation type="submission" date="2022-08" db="EMBL/GenBank/DDBJ databases">
        <title>Reclassification of Massilia species as members of the genera Telluria, Duganella, Pseudoduganella, Mokoshia gen. nov. and Zemynaea gen. nov. using orthogonal and non-orthogonal genome-based approaches.</title>
        <authorList>
            <person name="Bowman J.P."/>
        </authorList>
    </citation>
    <scope>NUCLEOTIDE SEQUENCE [LARGE SCALE GENOMIC DNA]</scope>
    <source>
        <strain evidence="3 4">JCM 31606</strain>
    </source>
</reference>
<evidence type="ECO:0000256" key="1">
    <source>
        <dbReference type="SAM" id="MobiDB-lite"/>
    </source>
</evidence>
<dbReference type="EMBL" id="JANUGU010000002">
    <property type="protein sequence ID" value="MCS0658323.1"/>
    <property type="molecule type" value="Genomic_DNA"/>
</dbReference>
<proteinExistence type="predicted"/>
<evidence type="ECO:0000313" key="4">
    <source>
        <dbReference type="Proteomes" id="UP001204621"/>
    </source>
</evidence>
<dbReference type="RefSeq" id="WP_258811509.1">
    <property type="nucleotide sequence ID" value="NZ_JANUGU010000002.1"/>
</dbReference>
<dbReference type="Proteomes" id="UP001204621">
    <property type="component" value="Unassembled WGS sequence"/>
</dbReference>
<comment type="caution">
    <text evidence="3">The sequence shown here is derived from an EMBL/GenBank/DDBJ whole genome shotgun (WGS) entry which is preliminary data.</text>
</comment>
<keyword evidence="4" id="KW-1185">Reference proteome</keyword>
<accession>A0ABT2CWG7</accession>
<gene>
    <name evidence="3" type="ORF">NX778_09635</name>
</gene>
<feature type="compositionally biased region" description="Low complexity" evidence="1">
    <location>
        <begin position="109"/>
        <end position="146"/>
    </location>
</feature>
<dbReference type="InterPro" id="IPR010127">
    <property type="entry name" value="Phasin_subfam-1"/>
</dbReference>
<feature type="region of interest" description="Disordered" evidence="1">
    <location>
        <begin position="109"/>
        <end position="167"/>
    </location>
</feature>
<organism evidence="3 4">
    <name type="scientific">Massilia terrae</name>
    <dbReference type="NCBI Taxonomy" id="1811224"/>
    <lineage>
        <taxon>Bacteria</taxon>
        <taxon>Pseudomonadati</taxon>
        <taxon>Pseudomonadota</taxon>
        <taxon>Betaproteobacteria</taxon>
        <taxon>Burkholderiales</taxon>
        <taxon>Oxalobacteraceae</taxon>
        <taxon>Telluria group</taxon>
        <taxon>Massilia</taxon>
    </lineage>
</organism>
<evidence type="ECO:0000313" key="3">
    <source>
        <dbReference type="EMBL" id="MCS0658323.1"/>
    </source>
</evidence>
<feature type="domain" description="Phasin" evidence="2">
    <location>
        <begin position="6"/>
        <end position="102"/>
    </location>
</feature>
<dbReference type="NCBIfam" id="TIGR01841">
    <property type="entry name" value="phasin"/>
    <property type="match status" value="1"/>
</dbReference>